<dbReference type="AlphaFoldDB" id="A0A6C2UGJ9"/>
<dbReference type="InterPro" id="IPR009057">
    <property type="entry name" value="Homeodomain-like_sf"/>
</dbReference>
<feature type="domain" description="HTH araC/xylS-type" evidence="4">
    <location>
        <begin position="282"/>
        <end position="380"/>
    </location>
</feature>
<evidence type="ECO:0000313" key="5">
    <source>
        <dbReference type="EMBL" id="VGO18494.1"/>
    </source>
</evidence>
<dbReference type="SUPFAM" id="SSF46689">
    <property type="entry name" value="Homeodomain-like"/>
    <property type="match status" value="1"/>
</dbReference>
<evidence type="ECO:0000256" key="2">
    <source>
        <dbReference type="ARBA" id="ARBA00023125"/>
    </source>
</evidence>
<dbReference type="EMBL" id="CAAHFH010000001">
    <property type="protein sequence ID" value="VGO18494.1"/>
    <property type="molecule type" value="Genomic_DNA"/>
</dbReference>
<dbReference type="PROSITE" id="PS01124">
    <property type="entry name" value="HTH_ARAC_FAMILY_2"/>
    <property type="match status" value="1"/>
</dbReference>
<dbReference type="InterPro" id="IPR018062">
    <property type="entry name" value="HTH_AraC-typ_CS"/>
</dbReference>
<dbReference type="Gene3D" id="3.40.50.2300">
    <property type="match status" value="2"/>
</dbReference>
<dbReference type="Gene3D" id="1.10.10.60">
    <property type="entry name" value="Homeodomain-like"/>
    <property type="match status" value="1"/>
</dbReference>
<dbReference type="SMART" id="SM00342">
    <property type="entry name" value="HTH_ARAC"/>
    <property type="match status" value="1"/>
</dbReference>
<keyword evidence="2" id="KW-0238">DNA-binding</keyword>
<sequence length="391" mass="43089">MQAPRIVLLVDTSTGWGRRIVQGVLDFAMQHGPWDLLIEPKGQKERFEAPKQTGVDGVIARVSTPELATALDRLNIPTINVSALKIEGCSIPRVSTDGHAAAKLAVAHFRNRAIRNFAYVGPMEDSCVREHEKAFETRLAESGTPCHVFQPDSQLGAKSPWSIRDEHLILWLKQLPKPIGIFTWGFQIGRDIVSACREADIPVPHDVAVLGGDYDALLSNACHPSLSGIITPANQIGYMAASMLHTTMLGGKSPNASVFLEPKEIKERLSTDTLAIDDPYIKQALTLIRDHACDGMQIEVLLRKVPVARRTVERGFMQLIGRSPAQEMRRIRINNARRLLAQTNLPMQEIAEACGYATYNHLGAIFKKETGTSLGRYRNHARGAGSDLRAP</sequence>
<dbReference type="Pfam" id="PF12833">
    <property type="entry name" value="HTH_18"/>
    <property type="match status" value="1"/>
</dbReference>
<reference evidence="5 6" key="1">
    <citation type="submission" date="2019-04" db="EMBL/GenBank/DDBJ databases">
        <authorList>
            <person name="Van Vliet M D."/>
        </authorList>
    </citation>
    <scope>NUCLEOTIDE SEQUENCE [LARGE SCALE GENOMIC DNA]</scope>
    <source>
        <strain evidence="5 6">F21</strain>
    </source>
</reference>
<dbReference type="PANTHER" id="PTHR30146:SF24">
    <property type="entry name" value="XYLOSE OPERON REGULATORY PROTEIN"/>
    <property type="match status" value="1"/>
</dbReference>
<dbReference type="GO" id="GO:0000976">
    <property type="term" value="F:transcription cis-regulatory region binding"/>
    <property type="evidence" value="ECO:0007669"/>
    <property type="project" value="TreeGrafter"/>
</dbReference>
<protein>
    <submittedName>
        <fullName evidence="5">Xylose operon regulatory protein</fullName>
    </submittedName>
</protein>
<accession>A0A6C2UGJ9</accession>
<dbReference type="InterPro" id="IPR028082">
    <property type="entry name" value="Peripla_BP_I"/>
</dbReference>
<evidence type="ECO:0000313" key="6">
    <source>
        <dbReference type="Proteomes" id="UP000346198"/>
    </source>
</evidence>
<keyword evidence="3" id="KW-0804">Transcription</keyword>
<dbReference type="PANTHER" id="PTHR30146">
    <property type="entry name" value="LACI-RELATED TRANSCRIPTIONAL REPRESSOR"/>
    <property type="match status" value="1"/>
</dbReference>
<dbReference type="PROSITE" id="PS00041">
    <property type="entry name" value="HTH_ARAC_FAMILY_1"/>
    <property type="match status" value="1"/>
</dbReference>
<dbReference type="GO" id="GO:0003700">
    <property type="term" value="F:DNA-binding transcription factor activity"/>
    <property type="evidence" value="ECO:0007669"/>
    <property type="project" value="InterPro"/>
</dbReference>
<evidence type="ECO:0000256" key="3">
    <source>
        <dbReference type="ARBA" id="ARBA00023163"/>
    </source>
</evidence>
<evidence type="ECO:0000256" key="1">
    <source>
        <dbReference type="ARBA" id="ARBA00023015"/>
    </source>
</evidence>
<dbReference type="Proteomes" id="UP000346198">
    <property type="component" value="Unassembled WGS sequence"/>
</dbReference>
<gene>
    <name evidence="5" type="primary">xylR_1</name>
    <name evidence="5" type="ORF">SCARR_00547</name>
</gene>
<dbReference type="Pfam" id="PF22177">
    <property type="entry name" value="PBP1_XylR"/>
    <property type="match status" value="1"/>
</dbReference>
<organism evidence="5 6">
    <name type="scientific">Pontiella sulfatireligans</name>
    <dbReference type="NCBI Taxonomy" id="2750658"/>
    <lineage>
        <taxon>Bacteria</taxon>
        <taxon>Pseudomonadati</taxon>
        <taxon>Kiritimatiellota</taxon>
        <taxon>Kiritimatiellia</taxon>
        <taxon>Kiritimatiellales</taxon>
        <taxon>Pontiellaceae</taxon>
        <taxon>Pontiella</taxon>
    </lineage>
</organism>
<dbReference type="SUPFAM" id="SSF53822">
    <property type="entry name" value="Periplasmic binding protein-like I"/>
    <property type="match status" value="1"/>
</dbReference>
<keyword evidence="1" id="KW-0805">Transcription regulation</keyword>
<keyword evidence="6" id="KW-1185">Reference proteome</keyword>
<dbReference type="InterPro" id="IPR054031">
    <property type="entry name" value="XylR_PBP1"/>
</dbReference>
<name>A0A6C2UGJ9_9BACT</name>
<dbReference type="InterPro" id="IPR018060">
    <property type="entry name" value="HTH_AraC"/>
</dbReference>
<dbReference type="RefSeq" id="WP_136059971.1">
    <property type="nucleotide sequence ID" value="NZ_CAAHFH010000001.1"/>
</dbReference>
<dbReference type="InterPro" id="IPR046335">
    <property type="entry name" value="LacI/GalR-like_sensor"/>
</dbReference>
<proteinExistence type="predicted"/>
<evidence type="ECO:0000259" key="4">
    <source>
        <dbReference type="PROSITE" id="PS01124"/>
    </source>
</evidence>
<dbReference type="CDD" id="cd01543">
    <property type="entry name" value="PBP1_XylR"/>
    <property type="match status" value="1"/>
</dbReference>
<dbReference type="Pfam" id="PF13377">
    <property type="entry name" value="Peripla_BP_3"/>
    <property type="match status" value="1"/>
</dbReference>